<dbReference type="Pfam" id="PF00188">
    <property type="entry name" value="CAP"/>
    <property type="match status" value="1"/>
</dbReference>
<dbReference type="Gene3D" id="3.40.33.10">
    <property type="entry name" value="CAP"/>
    <property type="match status" value="2"/>
</dbReference>
<dbReference type="EMBL" id="WIXP02000004">
    <property type="protein sequence ID" value="KAF6212045.1"/>
    <property type="molecule type" value="Genomic_DNA"/>
</dbReference>
<dbReference type="PRINTS" id="PR00838">
    <property type="entry name" value="V5ALLERGEN"/>
</dbReference>
<feature type="region of interest" description="Disordered" evidence="1">
    <location>
        <begin position="400"/>
        <end position="470"/>
    </location>
</feature>
<evidence type="ECO:0000313" key="3">
    <source>
        <dbReference type="EMBL" id="KAF6212045.1"/>
    </source>
</evidence>
<dbReference type="AlphaFoldDB" id="A0A8S9XWQ9"/>
<keyword evidence="4" id="KW-1185">Reference proteome</keyword>
<dbReference type="OrthoDB" id="43654at2759"/>
<gene>
    <name evidence="3" type="ORF">GE061_012563</name>
</gene>
<comment type="caution">
    <text evidence="3">The sequence shown here is derived from an EMBL/GenBank/DDBJ whole genome shotgun (WGS) entry which is preliminary data.</text>
</comment>
<name>A0A8S9XWQ9_APOLU</name>
<dbReference type="SUPFAM" id="SSF55797">
    <property type="entry name" value="PR-1-like"/>
    <property type="match status" value="2"/>
</dbReference>
<sequence>MICAGIKQVVLSLFALKPGIRKHQVTNSNLIVTWWSIFVLVIKLAGTTHFDYCKISKVHTMCVFKAISKNCIQYRTQNEIVVRRMVNDHNLARSKFAGGRKGFFVPNMMKMYWDQELADLSARWACQCKGSLDEDRGVRRFEVGQVVWTVMDRQNFTEWSKIWKFIIKGGTGFYKRDNWGRMITNYNPSDPLSMIYNPYVRFMGCTLAKYRIWSMEVSSFAFTTTLVCNYGPVEESYEKYAKEDWPCRGCPKENPCSTKFYMRGNILPPNLPNERNLCIDPKFEYQHPQPGKRCPVDDLDKRIRLAGRQLHGDATNLPTLPPLVDDYGEETSLSQELRPPMLPDISSKHGSPINDEYKIRSSEKVSTDAAPYTTGVGRNASTSAVDLSEIVHSYDYEVVSPTENPTTKKNHKISRISEINKSTKNPKYKKSKSKSKKSKAKKKPVTTKEPFTAEEPKTTEKQHIAVNKQRHPDYLGNHDPSEEDYDYHGPVDADGHINYCEVFCSPESVHTLCKYTGVSPECKSFVNLGNNMVKDDLLKMHNEYRDKFAEGTVGPPHPLASNLVCLRWSEELEKTANMWLKQCQLKNDECRDSPLKDPASRVLKQFRVSQNIGWEEYNTNSTYPSHRDLFKKWTDESANFTYKSLDDFLLYEEEGRPRVENFVQVIWARTHYVGCAYGTFAMSDTKGIAFLVCNYAPLGKEVSKHIYIPGGPCSNCYTETDFRQGRCFMRDYPNLCDSGSRLQPFAIAAFAVTYWLTMKSAT</sequence>
<dbReference type="PRINTS" id="PR00837">
    <property type="entry name" value="V5TPXLIKE"/>
</dbReference>
<dbReference type="InterPro" id="IPR001283">
    <property type="entry name" value="CRISP-related"/>
</dbReference>
<protein>
    <recommendedName>
        <fullName evidence="2">SCP domain-containing protein</fullName>
    </recommendedName>
</protein>
<feature type="compositionally biased region" description="Basic and acidic residues" evidence="1">
    <location>
        <begin position="454"/>
        <end position="463"/>
    </location>
</feature>
<accession>A0A8S9XWQ9</accession>
<dbReference type="CDD" id="cd05380">
    <property type="entry name" value="CAP_euk"/>
    <property type="match status" value="2"/>
</dbReference>
<evidence type="ECO:0000259" key="2">
    <source>
        <dbReference type="SMART" id="SM00198"/>
    </source>
</evidence>
<evidence type="ECO:0000313" key="4">
    <source>
        <dbReference type="Proteomes" id="UP000466442"/>
    </source>
</evidence>
<feature type="domain" description="SCP" evidence="2">
    <location>
        <begin position="532"/>
        <end position="703"/>
    </location>
</feature>
<reference evidence="3" key="1">
    <citation type="journal article" date="2021" name="Mol. Ecol. Resour.">
        <title>Apolygus lucorum genome provides insights into omnivorousness and mesophyll feeding.</title>
        <authorList>
            <person name="Liu Y."/>
            <person name="Liu H."/>
            <person name="Wang H."/>
            <person name="Huang T."/>
            <person name="Liu B."/>
            <person name="Yang B."/>
            <person name="Yin L."/>
            <person name="Li B."/>
            <person name="Zhang Y."/>
            <person name="Zhang S."/>
            <person name="Jiang F."/>
            <person name="Zhang X."/>
            <person name="Ren Y."/>
            <person name="Wang B."/>
            <person name="Wang S."/>
            <person name="Lu Y."/>
            <person name="Wu K."/>
            <person name="Fan W."/>
            <person name="Wang G."/>
        </authorList>
    </citation>
    <scope>NUCLEOTIDE SEQUENCE</scope>
    <source>
        <strain evidence="3">12Hb</strain>
    </source>
</reference>
<dbReference type="GO" id="GO:0005576">
    <property type="term" value="C:extracellular region"/>
    <property type="evidence" value="ECO:0007669"/>
    <property type="project" value="UniProtKB-SubCell"/>
</dbReference>
<dbReference type="PANTHER" id="PTHR10334">
    <property type="entry name" value="CYSTEINE-RICH SECRETORY PROTEIN-RELATED"/>
    <property type="match status" value="1"/>
</dbReference>
<dbReference type="Proteomes" id="UP000466442">
    <property type="component" value="Unassembled WGS sequence"/>
</dbReference>
<dbReference type="InterPro" id="IPR014044">
    <property type="entry name" value="CAP_dom"/>
</dbReference>
<dbReference type="SMART" id="SM00198">
    <property type="entry name" value="SCP"/>
    <property type="match status" value="1"/>
</dbReference>
<proteinExistence type="predicted"/>
<dbReference type="InterPro" id="IPR002413">
    <property type="entry name" value="V5_allergen-like"/>
</dbReference>
<feature type="compositionally biased region" description="Basic residues" evidence="1">
    <location>
        <begin position="424"/>
        <end position="445"/>
    </location>
</feature>
<evidence type="ECO:0000256" key="1">
    <source>
        <dbReference type="SAM" id="MobiDB-lite"/>
    </source>
</evidence>
<organism evidence="3 4">
    <name type="scientific">Apolygus lucorum</name>
    <name type="common">Small green plant bug</name>
    <name type="synonym">Lygocoris lucorum</name>
    <dbReference type="NCBI Taxonomy" id="248454"/>
    <lineage>
        <taxon>Eukaryota</taxon>
        <taxon>Metazoa</taxon>
        <taxon>Ecdysozoa</taxon>
        <taxon>Arthropoda</taxon>
        <taxon>Hexapoda</taxon>
        <taxon>Insecta</taxon>
        <taxon>Pterygota</taxon>
        <taxon>Neoptera</taxon>
        <taxon>Paraneoptera</taxon>
        <taxon>Hemiptera</taxon>
        <taxon>Heteroptera</taxon>
        <taxon>Panheteroptera</taxon>
        <taxon>Cimicomorpha</taxon>
        <taxon>Miridae</taxon>
        <taxon>Mirini</taxon>
        <taxon>Apolygus</taxon>
    </lineage>
</organism>
<dbReference type="InterPro" id="IPR035940">
    <property type="entry name" value="CAP_sf"/>
</dbReference>